<gene>
    <name evidence="1" type="ORF">COU22_02790</name>
</gene>
<proteinExistence type="predicted"/>
<evidence type="ECO:0000313" key="1">
    <source>
        <dbReference type="EMBL" id="PIT90338.1"/>
    </source>
</evidence>
<dbReference type="EMBL" id="PFBO01000098">
    <property type="protein sequence ID" value="PIT90338.1"/>
    <property type="molecule type" value="Genomic_DNA"/>
</dbReference>
<accession>A0A2M6WC12</accession>
<sequence length="131" mass="15164">MTKRQQITDLMSVVKKKKYLVRRKDLEKNSPYEINRAWWAFCHGNLPCLLRSLHNRNQRLASQVERRLKHQQYLTSKKLFVKESPAVAQSEPEQATLVESIIGIAYCSSCGAALRGAEADSHCYICDQWPR</sequence>
<dbReference type="Proteomes" id="UP000230543">
    <property type="component" value="Unassembled WGS sequence"/>
</dbReference>
<name>A0A2M6WC12_9BACT</name>
<protein>
    <submittedName>
        <fullName evidence="1">Uncharacterized protein</fullName>
    </submittedName>
</protein>
<reference evidence="2" key="1">
    <citation type="submission" date="2017-09" db="EMBL/GenBank/DDBJ databases">
        <title>Depth-based differentiation of microbial function through sediment-hosted aquifers and enrichment of novel symbionts in the deep terrestrial subsurface.</title>
        <authorList>
            <person name="Probst A.J."/>
            <person name="Ladd B."/>
            <person name="Jarett J.K."/>
            <person name="Geller-Mcgrath D.E."/>
            <person name="Sieber C.M.K."/>
            <person name="Emerson J.B."/>
            <person name="Anantharaman K."/>
            <person name="Thomas B.C."/>
            <person name="Malmstrom R."/>
            <person name="Stieglmeier M."/>
            <person name="Klingl A."/>
            <person name="Woyke T."/>
            <person name="Ryan C.M."/>
            <person name="Banfield J.F."/>
        </authorList>
    </citation>
    <scope>NUCLEOTIDE SEQUENCE [LARGE SCALE GENOMIC DNA]</scope>
</reference>
<organism evidence="1 2">
    <name type="scientific">Candidatus Komeilibacteria bacterium CG10_big_fil_rev_8_21_14_0_10_41_13</name>
    <dbReference type="NCBI Taxonomy" id="1974476"/>
    <lineage>
        <taxon>Bacteria</taxon>
        <taxon>Candidatus Komeiliibacteriota</taxon>
    </lineage>
</organism>
<evidence type="ECO:0000313" key="2">
    <source>
        <dbReference type="Proteomes" id="UP000230543"/>
    </source>
</evidence>
<dbReference type="AlphaFoldDB" id="A0A2M6WC12"/>
<comment type="caution">
    <text evidence="1">The sequence shown here is derived from an EMBL/GenBank/DDBJ whole genome shotgun (WGS) entry which is preliminary data.</text>
</comment>